<feature type="transmembrane region" description="Helical" evidence="3">
    <location>
        <begin position="288"/>
        <end position="305"/>
    </location>
</feature>
<dbReference type="EMBL" id="MFJG01000003">
    <property type="protein sequence ID" value="OGG07661.1"/>
    <property type="molecule type" value="Genomic_DNA"/>
</dbReference>
<sequence>MKIKQGIVYLLIIVGFLTFGAGLFNNFAADDEGLIIQNFGSSFTANYFKPVFYFTVSNIRAAFGPNPIIFHLVSLVLHITNSILLLSLFKKYFNHKTAYFLSLVFLVHPAAVESVAYASAMQEPLFLFFGLLALLFKNIIVSGSFILLSVLSKETGILFLPVWLYMRRDFRIFVILGIYAVQRFWIFKVFFNKEVVAPIMIIDLYSRLATSVEVLWRYLVLFFVPINLSFGQNWLVEKFDLIKLFFLIFLFVLIFAKLKSKLFLLWAGIGLLLHSQIFMPLDGTFSERWFYFPLIGFLGIVGSFVKVRPAYFLIPMVFAVLSFSRVLDWKDSLTLFLRDANKSESFMVESGLASELLRIDKPDEAKRHALKSVALFGTHINNINLGAIYIKMGELENAEIALNNSLHYGTLVQSYQGLAIVYILKGENEKAVLITGEGLKRYPRFANLWLYMGVAKYRLGQKNEGLTAVQKSFTLNPLPETQVIINAMQKGDNKFFL</sequence>
<comment type="caution">
    <text evidence="4">The sequence shown here is derived from an EMBL/GenBank/DDBJ whole genome shotgun (WGS) entry which is preliminary data.</text>
</comment>
<feature type="transmembrane region" description="Helical" evidence="3">
    <location>
        <begin position="215"/>
        <end position="234"/>
    </location>
</feature>
<dbReference type="SUPFAM" id="SSF48452">
    <property type="entry name" value="TPR-like"/>
    <property type="match status" value="1"/>
</dbReference>
<keyword evidence="3" id="KW-0812">Transmembrane</keyword>
<dbReference type="PANTHER" id="PTHR44227">
    <property type="match status" value="1"/>
</dbReference>
<feature type="transmembrane region" description="Helical" evidence="3">
    <location>
        <begin position="126"/>
        <end position="151"/>
    </location>
</feature>
<dbReference type="SMART" id="SM00028">
    <property type="entry name" value="TPR"/>
    <property type="match status" value="3"/>
</dbReference>
<feature type="transmembrane region" description="Helical" evidence="3">
    <location>
        <begin position="241"/>
        <end position="258"/>
    </location>
</feature>
<evidence type="ECO:0000256" key="2">
    <source>
        <dbReference type="ARBA" id="ARBA00022803"/>
    </source>
</evidence>
<dbReference type="InterPro" id="IPR052346">
    <property type="entry name" value="O-mannosyl-transferase_TMTC"/>
</dbReference>
<evidence type="ECO:0000313" key="4">
    <source>
        <dbReference type="EMBL" id="OGG07661.1"/>
    </source>
</evidence>
<feature type="transmembrane region" description="Helical" evidence="3">
    <location>
        <begin position="311"/>
        <end position="328"/>
    </location>
</feature>
<protein>
    <submittedName>
        <fullName evidence="4">Uncharacterized protein</fullName>
    </submittedName>
</protein>
<dbReference type="AlphaFoldDB" id="A0A1F5Z5E2"/>
<proteinExistence type="predicted"/>
<feature type="transmembrane region" description="Helical" evidence="3">
    <location>
        <begin position="68"/>
        <end position="86"/>
    </location>
</feature>
<organism evidence="4 5">
    <name type="scientific">Candidatus Gottesmanbacteria bacterium RIFCSPHIGHO2_01_FULL_42_12</name>
    <dbReference type="NCBI Taxonomy" id="1798377"/>
    <lineage>
        <taxon>Bacteria</taxon>
        <taxon>Candidatus Gottesmaniibacteriota</taxon>
    </lineage>
</organism>
<feature type="transmembrane region" description="Helical" evidence="3">
    <location>
        <begin position="98"/>
        <end position="120"/>
    </location>
</feature>
<feature type="transmembrane region" description="Helical" evidence="3">
    <location>
        <begin position="7"/>
        <end position="24"/>
    </location>
</feature>
<evidence type="ECO:0000256" key="1">
    <source>
        <dbReference type="ARBA" id="ARBA00022737"/>
    </source>
</evidence>
<keyword evidence="1" id="KW-0677">Repeat</keyword>
<dbReference type="InterPro" id="IPR011990">
    <property type="entry name" value="TPR-like_helical_dom_sf"/>
</dbReference>
<reference evidence="4 5" key="1">
    <citation type="journal article" date="2016" name="Nat. Commun.">
        <title>Thousands of microbial genomes shed light on interconnected biogeochemical processes in an aquifer system.</title>
        <authorList>
            <person name="Anantharaman K."/>
            <person name="Brown C.T."/>
            <person name="Hug L.A."/>
            <person name="Sharon I."/>
            <person name="Castelle C.J."/>
            <person name="Probst A.J."/>
            <person name="Thomas B.C."/>
            <person name="Singh A."/>
            <person name="Wilkins M.J."/>
            <person name="Karaoz U."/>
            <person name="Brodie E.L."/>
            <person name="Williams K.H."/>
            <person name="Hubbard S.S."/>
            <person name="Banfield J.F."/>
        </authorList>
    </citation>
    <scope>NUCLEOTIDE SEQUENCE [LARGE SCALE GENOMIC DNA]</scope>
</reference>
<dbReference type="Gene3D" id="1.25.40.10">
    <property type="entry name" value="Tetratricopeptide repeat domain"/>
    <property type="match status" value="1"/>
</dbReference>
<evidence type="ECO:0000256" key="3">
    <source>
        <dbReference type="SAM" id="Phobius"/>
    </source>
</evidence>
<dbReference type="InterPro" id="IPR019734">
    <property type="entry name" value="TPR_rpt"/>
</dbReference>
<name>A0A1F5Z5E2_9BACT</name>
<gene>
    <name evidence="4" type="ORF">A2872_01735</name>
</gene>
<dbReference type="PANTHER" id="PTHR44227:SF3">
    <property type="entry name" value="PROTEIN O-MANNOSYL-TRANSFERASE TMTC4"/>
    <property type="match status" value="1"/>
</dbReference>
<dbReference type="STRING" id="1798377.A2872_01735"/>
<keyword evidence="3" id="KW-0472">Membrane</keyword>
<dbReference type="Proteomes" id="UP000178681">
    <property type="component" value="Unassembled WGS sequence"/>
</dbReference>
<feature type="transmembrane region" description="Helical" evidence="3">
    <location>
        <begin position="172"/>
        <end position="191"/>
    </location>
</feature>
<accession>A0A1F5Z5E2</accession>
<keyword evidence="3" id="KW-1133">Transmembrane helix</keyword>
<evidence type="ECO:0000313" key="5">
    <source>
        <dbReference type="Proteomes" id="UP000178681"/>
    </source>
</evidence>
<keyword evidence="2" id="KW-0802">TPR repeat</keyword>